<dbReference type="PROSITE" id="PS00041">
    <property type="entry name" value="HTH_ARAC_FAMILY_1"/>
    <property type="match status" value="1"/>
</dbReference>
<keyword evidence="4" id="KW-0472">Membrane</keyword>
<accession>A0A2V5L3I4</accession>
<dbReference type="SMART" id="SM00342">
    <property type="entry name" value="HTH_ARAC"/>
    <property type="match status" value="1"/>
</dbReference>
<reference evidence="6 7" key="1">
    <citation type="submission" date="2018-05" db="EMBL/GenBank/DDBJ databases">
        <title>Paenibacillus flagellatus sp. nov., isolated from selenium mineral soil.</title>
        <authorList>
            <person name="Dai X."/>
        </authorList>
    </citation>
    <scope>NUCLEOTIDE SEQUENCE [LARGE SCALE GENOMIC DNA]</scope>
    <source>
        <strain evidence="6 7">DXL2</strain>
    </source>
</reference>
<keyword evidence="7" id="KW-1185">Reference proteome</keyword>
<gene>
    <name evidence="6" type="ORF">DLM86_02865</name>
</gene>
<dbReference type="GO" id="GO:0043565">
    <property type="term" value="F:sequence-specific DNA binding"/>
    <property type="evidence" value="ECO:0007669"/>
    <property type="project" value="InterPro"/>
</dbReference>
<evidence type="ECO:0000259" key="5">
    <source>
        <dbReference type="PROSITE" id="PS01124"/>
    </source>
</evidence>
<keyword evidence="1" id="KW-0805">Transcription regulation</keyword>
<dbReference type="EMBL" id="QJVJ01000001">
    <property type="protein sequence ID" value="PYI57396.1"/>
    <property type="molecule type" value="Genomic_DNA"/>
</dbReference>
<dbReference type="Gene3D" id="6.10.340.10">
    <property type="match status" value="1"/>
</dbReference>
<evidence type="ECO:0000313" key="7">
    <source>
        <dbReference type="Proteomes" id="UP000247476"/>
    </source>
</evidence>
<dbReference type="InterPro" id="IPR009057">
    <property type="entry name" value="Homeodomain-like_sf"/>
</dbReference>
<evidence type="ECO:0000256" key="2">
    <source>
        <dbReference type="ARBA" id="ARBA00023125"/>
    </source>
</evidence>
<sequence>MFARWRDRVRTVPRYMKLLLAFGVLIGAVPVLALGLYSYYTASGDVEQKMKISTGQVLLQTQMRVEQMMKTLELTAMQYANSPQVTAALNGPLDVTDFTRVRNLYTGLYNLQTLSGMSGGYLVGTEHDWVMSFTSVTPLAQSPLARQLEQYAKRPNNLFWDIEPIAGSGGSGEMAAGVGADGGADTIRMVYKLPILPFTQQPKGFLIIEMLKSGFRSLLAADPERTGEVYALSREGADFLNMLDDPDGEYERINRRIAEAVSRPGASTGFLTEEVGGRKTIFSYRGSAYNGLIYVSEVSLEQLTRQTRKIAVATVVVCSAILAVVGILALLASRRMYSPIRRLAEFTKAVQIGETGGRDEFSSMEERFRTLFSTGQQMKQQMQGQFTQLNEFLMLKLFAGQLSERDFAYRSELYGFPSGWKRLAVLTLQIDTLHDTRYREEDKELLLFAIHNMVSELVPSGHRFSPVLLDQSQVTLITSELEDEAELRSYVHRYAEHIRAKVYEYLQVQVSIGVSRPFAKPTEAVRAYREGLEALNSRLLWGGGIIVHYGDVRTERGGAAAAAFAQLKAAEERLAKALKSDDPGKAVPLFDDYMTEIAERHIGANEYPILLMQLVARLYQVVQESGGHVHEVLGERGSYRQLMKRSTPDDIAEWFKRDLLGPIVDFLNRQAESQGVGIVARIVRLVEERYDRDITLEGIAEELHFHPVYLSRVFKKERGVTFSDYLAEYRMNVAKEWLETTTLRLSEIAEKLNYSNTTAFIRIFRKVVGMTPGQYRERCRQP</sequence>
<dbReference type="PRINTS" id="PR00032">
    <property type="entry name" value="HTHARAC"/>
</dbReference>
<dbReference type="PROSITE" id="PS01124">
    <property type="entry name" value="HTH_ARAC_FAMILY_2"/>
    <property type="match status" value="1"/>
</dbReference>
<evidence type="ECO:0000256" key="4">
    <source>
        <dbReference type="SAM" id="Phobius"/>
    </source>
</evidence>
<organism evidence="6 7">
    <name type="scientific">Paenibacillus flagellatus</name>
    <dbReference type="NCBI Taxonomy" id="2211139"/>
    <lineage>
        <taxon>Bacteria</taxon>
        <taxon>Bacillati</taxon>
        <taxon>Bacillota</taxon>
        <taxon>Bacilli</taxon>
        <taxon>Bacillales</taxon>
        <taxon>Paenibacillaceae</taxon>
        <taxon>Paenibacillus</taxon>
    </lineage>
</organism>
<dbReference type="Proteomes" id="UP000247476">
    <property type="component" value="Unassembled WGS sequence"/>
</dbReference>
<comment type="caution">
    <text evidence="6">The sequence shown here is derived from an EMBL/GenBank/DDBJ whole genome shotgun (WGS) entry which is preliminary data.</text>
</comment>
<dbReference type="RefSeq" id="WP_110838435.1">
    <property type="nucleotide sequence ID" value="NZ_QJVJ01000001.1"/>
</dbReference>
<dbReference type="InterPro" id="IPR041522">
    <property type="entry name" value="CdaR_GGDEF"/>
</dbReference>
<feature type="domain" description="HTH araC/xylS-type" evidence="5">
    <location>
        <begin position="680"/>
        <end position="778"/>
    </location>
</feature>
<dbReference type="AlphaFoldDB" id="A0A2V5L3I4"/>
<proteinExistence type="predicted"/>
<evidence type="ECO:0000256" key="1">
    <source>
        <dbReference type="ARBA" id="ARBA00023015"/>
    </source>
</evidence>
<dbReference type="Pfam" id="PF17853">
    <property type="entry name" value="GGDEF_2"/>
    <property type="match status" value="1"/>
</dbReference>
<dbReference type="InterPro" id="IPR020449">
    <property type="entry name" value="Tscrpt_reg_AraC-type_HTH"/>
</dbReference>
<dbReference type="PANTHER" id="PTHR43280:SF10">
    <property type="entry name" value="REGULATORY PROTEIN POCR"/>
    <property type="match status" value="1"/>
</dbReference>
<keyword evidence="4" id="KW-1133">Transmembrane helix</keyword>
<feature type="transmembrane region" description="Helical" evidence="4">
    <location>
        <begin position="310"/>
        <end position="332"/>
    </location>
</feature>
<dbReference type="InterPro" id="IPR018062">
    <property type="entry name" value="HTH_AraC-typ_CS"/>
</dbReference>
<dbReference type="GO" id="GO:0003700">
    <property type="term" value="F:DNA-binding transcription factor activity"/>
    <property type="evidence" value="ECO:0007669"/>
    <property type="project" value="InterPro"/>
</dbReference>
<dbReference type="Pfam" id="PF12833">
    <property type="entry name" value="HTH_18"/>
    <property type="match status" value="1"/>
</dbReference>
<dbReference type="OrthoDB" id="1975037at2"/>
<dbReference type="SUPFAM" id="SSF46689">
    <property type="entry name" value="Homeodomain-like"/>
    <property type="match status" value="2"/>
</dbReference>
<dbReference type="PANTHER" id="PTHR43280">
    <property type="entry name" value="ARAC-FAMILY TRANSCRIPTIONAL REGULATOR"/>
    <property type="match status" value="1"/>
</dbReference>
<keyword evidence="4" id="KW-0812">Transmembrane</keyword>
<keyword evidence="3" id="KW-0804">Transcription</keyword>
<dbReference type="InterPro" id="IPR018060">
    <property type="entry name" value="HTH_AraC"/>
</dbReference>
<protein>
    <submittedName>
        <fullName evidence="6">AraC family transcriptional regulator</fullName>
    </submittedName>
</protein>
<evidence type="ECO:0000313" key="6">
    <source>
        <dbReference type="EMBL" id="PYI57396.1"/>
    </source>
</evidence>
<evidence type="ECO:0000256" key="3">
    <source>
        <dbReference type="ARBA" id="ARBA00023163"/>
    </source>
</evidence>
<dbReference type="Gene3D" id="1.10.10.60">
    <property type="entry name" value="Homeodomain-like"/>
    <property type="match status" value="2"/>
</dbReference>
<keyword evidence="2" id="KW-0238">DNA-binding</keyword>
<name>A0A2V5L3I4_9BACL</name>